<keyword evidence="4" id="KW-0862">Zinc</keyword>
<protein>
    <recommendedName>
        <fullName evidence="7">RING-type domain-containing protein</fullName>
    </recommendedName>
</protein>
<dbReference type="Pfam" id="PF13920">
    <property type="entry name" value="zf-C3HC4_3"/>
    <property type="match status" value="1"/>
</dbReference>
<evidence type="ECO:0000313" key="9">
    <source>
        <dbReference type="Proteomes" id="UP000631114"/>
    </source>
</evidence>
<dbReference type="GO" id="GO:0006310">
    <property type="term" value="P:DNA recombination"/>
    <property type="evidence" value="ECO:0007669"/>
    <property type="project" value="InterPro"/>
</dbReference>
<dbReference type="EMBL" id="JADFTS010000002">
    <property type="protein sequence ID" value="KAF9621426.1"/>
    <property type="molecule type" value="Genomic_DNA"/>
</dbReference>
<dbReference type="GO" id="GO:0003910">
    <property type="term" value="F:DNA ligase (ATP) activity"/>
    <property type="evidence" value="ECO:0007669"/>
    <property type="project" value="InterPro"/>
</dbReference>
<dbReference type="InterPro" id="IPR001841">
    <property type="entry name" value="Znf_RING"/>
</dbReference>
<gene>
    <name evidence="8" type="ORF">IFM89_021465</name>
</gene>
<evidence type="ECO:0000256" key="2">
    <source>
        <dbReference type="ARBA" id="ARBA00022723"/>
    </source>
</evidence>
<dbReference type="SUPFAM" id="SSF117018">
    <property type="entry name" value="ATP-dependent DNA ligase DNA-binding domain"/>
    <property type="match status" value="1"/>
</dbReference>
<evidence type="ECO:0000313" key="8">
    <source>
        <dbReference type="EMBL" id="KAF9621426.1"/>
    </source>
</evidence>
<dbReference type="Gene3D" id="1.10.3260.10">
    <property type="entry name" value="DNA ligase, ATP-dependent, N-terminal domain"/>
    <property type="match status" value="1"/>
</dbReference>
<keyword evidence="6" id="KW-0175">Coiled coil</keyword>
<dbReference type="FunFam" id="3.30.40.10:FF:000239">
    <property type="entry name" value="probable BOI-related E3 ubiquitin-protein ligase 2"/>
    <property type="match status" value="1"/>
</dbReference>
<dbReference type="InterPro" id="IPR036599">
    <property type="entry name" value="DNA_ligase_N_sf"/>
</dbReference>
<evidence type="ECO:0000256" key="5">
    <source>
        <dbReference type="PROSITE-ProRule" id="PRU00175"/>
    </source>
</evidence>
<dbReference type="GO" id="GO:0004842">
    <property type="term" value="F:ubiquitin-protein transferase activity"/>
    <property type="evidence" value="ECO:0007669"/>
    <property type="project" value="TreeGrafter"/>
</dbReference>
<dbReference type="PANTHER" id="PTHR42647">
    <property type="entry name" value="SBP (S-RIBONUCLEASE BINDING PROTEIN) FAMILY PROTEIN"/>
    <property type="match status" value="1"/>
</dbReference>
<dbReference type="OrthoDB" id="1711136at2759"/>
<reference evidence="8 9" key="1">
    <citation type="submission" date="2020-10" db="EMBL/GenBank/DDBJ databases">
        <title>The Coptis chinensis genome and diversification of protoberbering-type alkaloids.</title>
        <authorList>
            <person name="Wang B."/>
            <person name="Shu S."/>
            <person name="Song C."/>
            <person name="Liu Y."/>
        </authorList>
    </citation>
    <scope>NUCLEOTIDE SEQUENCE [LARGE SCALE GENOMIC DNA]</scope>
    <source>
        <strain evidence="8">HL-2020</strain>
        <tissue evidence="8">Leaf</tissue>
    </source>
</reference>
<keyword evidence="2" id="KW-0479">Metal-binding</keyword>
<proteinExistence type="predicted"/>
<dbReference type="Proteomes" id="UP000631114">
    <property type="component" value="Unassembled WGS sequence"/>
</dbReference>
<comment type="caution">
    <text evidence="8">The sequence shown here is derived from an EMBL/GenBank/DDBJ whole genome shotgun (WGS) entry which is preliminary data.</text>
</comment>
<dbReference type="PROSITE" id="PS50089">
    <property type="entry name" value="ZF_RING_2"/>
    <property type="match status" value="1"/>
</dbReference>
<feature type="domain" description="RING-type" evidence="7">
    <location>
        <begin position="176"/>
        <end position="211"/>
    </location>
</feature>
<dbReference type="GO" id="GO:0008270">
    <property type="term" value="F:zinc ion binding"/>
    <property type="evidence" value="ECO:0007669"/>
    <property type="project" value="UniProtKB-KW"/>
</dbReference>
<evidence type="ECO:0000256" key="3">
    <source>
        <dbReference type="ARBA" id="ARBA00022771"/>
    </source>
</evidence>
<dbReference type="AlphaFoldDB" id="A0A835IPJ2"/>
<evidence type="ECO:0000256" key="1">
    <source>
        <dbReference type="ARBA" id="ARBA00022598"/>
    </source>
</evidence>
<feature type="coiled-coil region" evidence="6">
    <location>
        <begin position="45"/>
        <end position="91"/>
    </location>
</feature>
<accession>A0A835IPJ2</accession>
<keyword evidence="3 5" id="KW-0863">Zinc-finger</keyword>
<evidence type="ECO:0000259" key="7">
    <source>
        <dbReference type="PROSITE" id="PS50089"/>
    </source>
</evidence>
<dbReference type="GO" id="GO:0006281">
    <property type="term" value="P:DNA repair"/>
    <property type="evidence" value="ECO:0007669"/>
    <property type="project" value="InterPro"/>
</dbReference>
<evidence type="ECO:0000256" key="6">
    <source>
        <dbReference type="SAM" id="Coils"/>
    </source>
</evidence>
<dbReference type="PANTHER" id="PTHR42647:SF22">
    <property type="entry name" value="BOI-RELATED E3 UBIQUITIN-PROTEIN LIGASE 2-RELATED"/>
    <property type="match status" value="1"/>
</dbReference>
<dbReference type="InterPro" id="IPR013083">
    <property type="entry name" value="Znf_RING/FYVE/PHD"/>
</dbReference>
<keyword evidence="9" id="KW-1185">Reference proteome</keyword>
<keyword evidence="1" id="KW-0436">Ligase</keyword>
<organism evidence="8 9">
    <name type="scientific">Coptis chinensis</name>
    <dbReference type="NCBI Taxonomy" id="261450"/>
    <lineage>
        <taxon>Eukaryota</taxon>
        <taxon>Viridiplantae</taxon>
        <taxon>Streptophyta</taxon>
        <taxon>Embryophyta</taxon>
        <taxon>Tracheophyta</taxon>
        <taxon>Spermatophyta</taxon>
        <taxon>Magnoliopsida</taxon>
        <taxon>Ranunculales</taxon>
        <taxon>Ranunculaceae</taxon>
        <taxon>Coptidoideae</taxon>
        <taxon>Coptis</taxon>
    </lineage>
</organism>
<dbReference type="Gene3D" id="3.30.40.10">
    <property type="entry name" value="Zinc/RING finger domain, C3HC4 (zinc finger)"/>
    <property type="match status" value="1"/>
</dbReference>
<evidence type="ECO:0000256" key="4">
    <source>
        <dbReference type="ARBA" id="ARBA00022833"/>
    </source>
</evidence>
<dbReference type="GO" id="GO:0003677">
    <property type="term" value="F:DNA binding"/>
    <property type="evidence" value="ECO:0007669"/>
    <property type="project" value="InterPro"/>
</dbReference>
<sequence length="223" mass="24990">MIEILCIAFRIVITTTPNYLTAVVYLSSNKIATSFLGVELGIGESDLINKANERLRATLQEQRKQQQLVLLKRLESKTQNLLRQKDEELAKASRKTMELEDCIRKVDMENQAWQRVAKENESMAIALSNTLEQVKENASCLAIGIGSAEDAESCCCEPSYRVSKVAAMEERNKMTCKVCNSRNSCILFLPCRHLCSCKSCESLLDSCPVCKSVKKACIDVYMS</sequence>
<name>A0A835IPJ2_9MAGN</name>